<dbReference type="CDD" id="cd00075">
    <property type="entry name" value="HATPase"/>
    <property type="match status" value="1"/>
</dbReference>
<feature type="domain" description="Histidine kinase" evidence="10">
    <location>
        <begin position="215"/>
        <end position="426"/>
    </location>
</feature>
<dbReference type="GO" id="GO:0007234">
    <property type="term" value="P:osmosensory signaling via phosphorelay pathway"/>
    <property type="evidence" value="ECO:0007669"/>
    <property type="project" value="TreeGrafter"/>
</dbReference>
<feature type="transmembrane region" description="Helical" evidence="9">
    <location>
        <begin position="163"/>
        <end position="185"/>
    </location>
</feature>
<dbReference type="Proteomes" id="UP001319180">
    <property type="component" value="Unassembled WGS sequence"/>
</dbReference>
<dbReference type="InterPro" id="IPR003594">
    <property type="entry name" value="HATPase_dom"/>
</dbReference>
<evidence type="ECO:0000256" key="9">
    <source>
        <dbReference type="SAM" id="Phobius"/>
    </source>
</evidence>
<dbReference type="RefSeq" id="WP_254093254.1">
    <property type="nucleotide sequence ID" value="NZ_JAHESC010000053.1"/>
</dbReference>
<proteinExistence type="predicted"/>
<dbReference type="InterPro" id="IPR050351">
    <property type="entry name" value="BphY/WalK/GraS-like"/>
</dbReference>
<dbReference type="PROSITE" id="PS50109">
    <property type="entry name" value="HIS_KIN"/>
    <property type="match status" value="1"/>
</dbReference>
<dbReference type="InterPro" id="IPR005467">
    <property type="entry name" value="His_kinase_dom"/>
</dbReference>
<sequence>MSLKKRVRNIIIGEDRYIESWGEYKQVMLSGHFALIGILLCLVYMLFDFSSGNYVSIPVFVTAIFFLALSIFIHRQGDHGLANYFMLPTINITVYLFAASESPNTGAFMFFIVVAVAAFAVFNYKERLVSILFAVFTYILFALAYFIDFSIMPKREYTEEMLLFHVVVNFTVALPATTMGVYLLISLNHYNAIQLVQSNEMLTKTNSELDRFVYSTSHDLRAPLSSVLGLINIADRTENLQDVKRYLSMMKDRVHSLDKFIRDITDYSRNNRLEIVREKVNLSEMAHEIWDSLKFAPEAERIHFQVEIPKDAVVESDKNRLRVIMGNLISNAIRYHDLAKAERFIKLQHQMNGKVFYLRVEDNGQGIAPEYHSRIYDMFYRGNEQSKGSGLGLYIVKEALVKLSGSIHLESAPGKGSIFTVKLPKR</sequence>
<dbReference type="SUPFAM" id="SSF47384">
    <property type="entry name" value="Homodimeric domain of signal transducing histidine kinase"/>
    <property type="match status" value="1"/>
</dbReference>
<evidence type="ECO:0000259" key="10">
    <source>
        <dbReference type="PROSITE" id="PS50109"/>
    </source>
</evidence>
<dbReference type="GO" id="GO:0005524">
    <property type="term" value="F:ATP binding"/>
    <property type="evidence" value="ECO:0007669"/>
    <property type="project" value="UniProtKB-KW"/>
</dbReference>
<evidence type="ECO:0000256" key="8">
    <source>
        <dbReference type="ARBA" id="ARBA00023012"/>
    </source>
</evidence>
<name>A0AAP2GG10_9BACT</name>
<evidence type="ECO:0000256" key="6">
    <source>
        <dbReference type="ARBA" id="ARBA00022777"/>
    </source>
</evidence>
<dbReference type="SMART" id="SM00388">
    <property type="entry name" value="HisKA"/>
    <property type="match status" value="1"/>
</dbReference>
<dbReference type="Pfam" id="PF02518">
    <property type="entry name" value="HATPase_c"/>
    <property type="match status" value="1"/>
</dbReference>
<feature type="transmembrane region" description="Helical" evidence="9">
    <location>
        <begin position="81"/>
        <end position="100"/>
    </location>
</feature>
<keyword evidence="9" id="KW-0472">Membrane</keyword>
<comment type="catalytic activity">
    <reaction evidence="1">
        <text>ATP + protein L-histidine = ADP + protein N-phospho-L-histidine.</text>
        <dbReference type="EC" id="2.7.13.3"/>
    </reaction>
</comment>
<organism evidence="11 12">
    <name type="scientific">Dawidia soli</name>
    <dbReference type="NCBI Taxonomy" id="2782352"/>
    <lineage>
        <taxon>Bacteria</taxon>
        <taxon>Pseudomonadati</taxon>
        <taxon>Bacteroidota</taxon>
        <taxon>Cytophagia</taxon>
        <taxon>Cytophagales</taxon>
        <taxon>Chryseotaleaceae</taxon>
        <taxon>Dawidia</taxon>
    </lineage>
</organism>
<dbReference type="GO" id="GO:0030295">
    <property type="term" value="F:protein kinase activator activity"/>
    <property type="evidence" value="ECO:0007669"/>
    <property type="project" value="TreeGrafter"/>
</dbReference>
<keyword evidence="8" id="KW-0902">Two-component regulatory system</keyword>
<dbReference type="SUPFAM" id="SSF55874">
    <property type="entry name" value="ATPase domain of HSP90 chaperone/DNA topoisomerase II/histidine kinase"/>
    <property type="match status" value="1"/>
</dbReference>
<dbReference type="GO" id="GO:0000155">
    <property type="term" value="F:phosphorelay sensor kinase activity"/>
    <property type="evidence" value="ECO:0007669"/>
    <property type="project" value="InterPro"/>
</dbReference>
<evidence type="ECO:0000256" key="1">
    <source>
        <dbReference type="ARBA" id="ARBA00000085"/>
    </source>
</evidence>
<dbReference type="Gene3D" id="3.30.565.10">
    <property type="entry name" value="Histidine kinase-like ATPase, C-terminal domain"/>
    <property type="match status" value="1"/>
</dbReference>
<dbReference type="PANTHER" id="PTHR42878">
    <property type="entry name" value="TWO-COMPONENT HISTIDINE KINASE"/>
    <property type="match status" value="1"/>
</dbReference>
<keyword evidence="5" id="KW-0547">Nucleotide-binding</keyword>
<dbReference type="InterPro" id="IPR003661">
    <property type="entry name" value="HisK_dim/P_dom"/>
</dbReference>
<dbReference type="PANTHER" id="PTHR42878:SF7">
    <property type="entry name" value="SENSOR HISTIDINE KINASE GLRK"/>
    <property type="match status" value="1"/>
</dbReference>
<evidence type="ECO:0000313" key="12">
    <source>
        <dbReference type="Proteomes" id="UP001319180"/>
    </source>
</evidence>
<keyword evidence="7" id="KW-0067">ATP-binding</keyword>
<evidence type="ECO:0000256" key="3">
    <source>
        <dbReference type="ARBA" id="ARBA00022553"/>
    </source>
</evidence>
<dbReference type="SMART" id="SM00387">
    <property type="entry name" value="HATPase_c"/>
    <property type="match status" value="1"/>
</dbReference>
<dbReference type="Gene3D" id="1.10.287.130">
    <property type="match status" value="1"/>
</dbReference>
<dbReference type="EMBL" id="JAHESC010000053">
    <property type="protein sequence ID" value="MBT1690034.1"/>
    <property type="molecule type" value="Genomic_DNA"/>
</dbReference>
<keyword evidence="9" id="KW-0812">Transmembrane</keyword>
<protein>
    <recommendedName>
        <fullName evidence="2">histidine kinase</fullName>
        <ecNumber evidence="2">2.7.13.3</ecNumber>
    </recommendedName>
</protein>
<keyword evidence="12" id="KW-1185">Reference proteome</keyword>
<keyword evidence="3" id="KW-0597">Phosphoprotein</keyword>
<keyword evidence="9" id="KW-1133">Transmembrane helix</keyword>
<dbReference type="InterPro" id="IPR036097">
    <property type="entry name" value="HisK_dim/P_sf"/>
</dbReference>
<feature type="transmembrane region" description="Helical" evidence="9">
    <location>
        <begin position="27"/>
        <end position="47"/>
    </location>
</feature>
<dbReference type="EC" id="2.7.13.3" evidence="2"/>
<accession>A0AAP2GG10</accession>
<evidence type="ECO:0000256" key="4">
    <source>
        <dbReference type="ARBA" id="ARBA00022679"/>
    </source>
</evidence>
<evidence type="ECO:0000313" key="11">
    <source>
        <dbReference type="EMBL" id="MBT1690034.1"/>
    </source>
</evidence>
<keyword evidence="4" id="KW-0808">Transferase</keyword>
<evidence type="ECO:0000256" key="7">
    <source>
        <dbReference type="ARBA" id="ARBA00022840"/>
    </source>
</evidence>
<dbReference type="AlphaFoldDB" id="A0AAP2GG10"/>
<reference evidence="11 12" key="1">
    <citation type="submission" date="2021-05" db="EMBL/GenBank/DDBJ databases">
        <title>A Polyphasic approach of four new species of the genus Ohtaekwangia: Ohtaekwangia histidinii sp. nov., Ohtaekwangia cretensis sp. nov., Ohtaekwangia indiensis sp. nov., Ohtaekwangia reichenbachii sp. nov. from diverse environment.</title>
        <authorList>
            <person name="Octaviana S."/>
        </authorList>
    </citation>
    <scope>NUCLEOTIDE SEQUENCE [LARGE SCALE GENOMIC DNA]</scope>
    <source>
        <strain evidence="11 12">PWU37</strain>
    </source>
</reference>
<feature type="transmembrane region" description="Helical" evidence="9">
    <location>
        <begin position="106"/>
        <end position="124"/>
    </location>
</feature>
<evidence type="ECO:0000256" key="2">
    <source>
        <dbReference type="ARBA" id="ARBA00012438"/>
    </source>
</evidence>
<dbReference type="CDD" id="cd00082">
    <property type="entry name" value="HisKA"/>
    <property type="match status" value="1"/>
</dbReference>
<gene>
    <name evidence="11" type="ORF">KK078_25950</name>
</gene>
<dbReference type="GO" id="GO:0000156">
    <property type="term" value="F:phosphorelay response regulator activity"/>
    <property type="evidence" value="ECO:0007669"/>
    <property type="project" value="TreeGrafter"/>
</dbReference>
<dbReference type="Pfam" id="PF00512">
    <property type="entry name" value="HisKA"/>
    <property type="match status" value="1"/>
</dbReference>
<evidence type="ECO:0000256" key="5">
    <source>
        <dbReference type="ARBA" id="ARBA00022741"/>
    </source>
</evidence>
<dbReference type="PRINTS" id="PR00344">
    <property type="entry name" value="BCTRLSENSOR"/>
</dbReference>
<keyword evidence="6 11" id="KW-0418">Kinase</keyword>
<feature type="transmembrane region" description="Helical" evidence="9">
    <location>
        <begin position="53"/>
        <end position="74"/>
    </location>
</feature>
<comment type="caution">
    <text evidence="11">The sequence shown here is derived from an EMBL/GenBank/DDBJ whole genome shotgun (WGS) entry which is preliminary data.</text>
</comment>
<dbReference type="InterPro" id="IPR036890">
    <property type="entry name" value="HATPase_C_sf"/>
</dbReference>
<dbReference type="InterPro" id="IPR004358">
    <property type="entry name" value="Sig_transdc_His_kin-like_C"/>
</dbReference>
<feature type="transmembrane region" description="Helical" evidence="9">
    <location>
        <begin position="131"/>
        <end position="151"/>
    </location>
</feature>